<feature type="domain" description="Alpha-L-arabinofuranosidase C-terminal" evidence="9">
    <location>
        <begin position="284"/>
        <end position="491"/>
    </location>
</feature>
<evidence type="ECO:0000256" key="5">
    <source>
        <dbReference type="ARBA" id="ARBA00012670"/>
    </source>
</evidence>
<comment type="subunit">
    <text evidence="4">Homohexamer; trimer of dimers.</text>
</comment>
<dbReference type="SMART" id="SM00813">
    <property type="entry name" value="Alpha-L-AF_C"/>
    <property type="match status" value="1"/>
</dbReference>
<dbReference type="EC" id="3.2.1.55" evidence="5"/>
<evidence type="ECO:0000256" key="2">
    <source>
        <dbReference type="ARBA" id="ARBA00004881"/>
    </source>
</evidence>
<comment type="pathway">
    <text evidence="2">Glycan metabolism.</text>
</comment>
<name>A0A5Q2TNX0_9BACI</name>
<accession>A0A5Q2TNX0</accession>
<dbReference type="RefSeq" id="WP_153791894.1">
    <property type="nucleotide sequence ID" value="NZ_CP045915.1"/>
</dbReference>
<keyword evidence="7" id="KW-0119">Carbohydrate metabolism</keyword>
<dbReference type="Gene3D" id="2.60.40.1180">
    <property type="entry name" value="Golgi alpha-mannosidase II"/>
    <property type="match status" value="1"/>
</dbReference>
<dbReference type="EMBL" id="CP045915">
    <property type="protein sequence ID" value="QGH35550.1"/>
    <property type="molecule type" value="Genomic_DNA"/>
</dbReference>
<dbReference type="SUPFAM" id="SSF51011">
    <property type="entry name" value="Glycosyl hydrolase domain"/>
    <property type="match status" value="1"/>
</dbReference>
<dbReference type="GO" id="GO:0046373">
    <property type="term" value="P:L-arabinose metabolic process"/>
    <property type="evidence" value="ECO:0007669"/>
    <property type="project" value="InterPro"/>
</dbReference>
<gene>
    <name evidence="10" type="ORF">GI584_16510</name>
</gene>
<comment type="similarity">
    <text evidence="3">Belongs to the glycosyl hydrolase 51 family.</text>
</comment>
<dbReference type="Pfam" id="PF22848">
    <property type="entry name" value="ASD1_dom"/>
    <property type="match status" value="1"/>
</dbReference>
<evidence type="ECO:0000256" key="7">
    <source>
        <dbReference type="ARBA" id="ARBA00023277"/>
    </source>
</evidence>
<dbReference type="InterPro" id="IPR010720">
    <property type="entry name" value="Alpha-L-AF_C"/>
</dbReference>
<dbReference type="SUPFAM" id="SSF51445">
    <property type="entry name" value="(Trans)glycosidases"/>
    <property type="match status" value="1"/>
</dbReference>
<keyword evidence="11" id="KW-1185">Reference proteome</keyword>
<keyword evidence="8" id="KW-0326">Glycosidase</keyword>
<dbReference type="PANTHER" id="PTHR43576">
    <property type="entry name" value="ALPHA-L-ARABINOFURANOSIDASE C-RELATED"/>
    <property type="match status" value="1"/>
</dbReference>
<evidence type="ECO:0000256" key="4">
    <source>
        <dbReference type="ARBA" id="ARBA00011165"/>
    </source>
</evidence>
<evidence type="ECO:0000256" key="3">
    <source>
        <dbReference type="ARBA" id="ARBA00007186"/>
    </source>
</evidence>
<proteinExistence type="inferred from homology"/>
<reference evidence="10 11" key="1">
    <citation type="submission" date="2019-11" db="EMBL/GenBank/DDBJ databases">
        <title>Gracilibacillus salitolerans sp. nov., a moderate halophile isolated from a saline soil in northwest China.</title>
        <authorList>
            <person name="Gan L."/>
        </authorList>
    </citation>
    <scope>NUCLEOTIDE SEQUENCE [LARGE SCALE GENOMIC DNA]</scope>
    <source>
        <strain evidence="10 11">SCU50</strain>
    </source>
</reference>
<evidence type="ECO:0000259" key="9">
    <source>
        <dbReference type="SMART" id="SM00813"/>
    </source>
</evidence>
<evidence type="ECO:0000256" key="8">
    <source>
        <dbReference type="ARBA" id="ARBA00023295"/>
    </source>
</evidence>
<dbReference type="Pfam" id="PF06964">
    <property type="entry name" value="Alpha-L-AF_C"/>
    <property type="match status" value="1"/>
</dbReference>
<dbReference type="GO" id="GO:0046556">
    <property type="term" value="F:alpha-L-arabinofuranosidase activity"/>
    <property type="evidence" value="ECO:0007669"/>
    <property type="project" value="UniProtKB-EC"/>
</dbReference>
<dbReference type="PANTHER" id="PTHR43576:SF3">
    <property type="entry name" value="ALPHA-L-ARABINOFURANOSIDASE C"/>
    <property type="match status" value="1"/>
</dbReference>
<dbReference type="GO" id="GO:0000272">
    <property type="term" value="P:polysaccharide catabolic process"/>
    <property type="evidence" value="ECO:0007669"/>
    <property type="project" value="TreeGrafter"/>
</dbReference>
<dbReference type="KEGG" id="grc:GI584_16510"/>
<evidence type="ECO:0000256" key="1">
    <source>
        <dbReference type="ARBA" id="ARBA00001462"/>
    </source>
</evidence>
<dbReference type="Gene3D" id="3.20.20.80">
    <property type="entry name" value="Glycosidases"/>
    <property type="match status" value="1"/>
</dbReference>
<dbReference type="AlphaFoldDB" id="A0A5Q2TNX0"/>
<organism evidence="10 11">
    <name type="scientific">Gracilibacillus salitolerans</name>
    <dbReference type="NCBI Taxonomy" id="2663022"/>
    <lineage>
        <taxon>Bacteria</taxon>
        <taxon>Bacillati</taxon>
        <taxon>Bacillota</taxon>
        <taxon>Bacilli</taxon>
        <taxon>Bacillales</taxon>
        <taxon>Bacillaceae</taxon>
        <taxon>Gracilibacillus</taxon>
    </lineage>
</organism>
<dbReference type="InterPro" id="IPR055235">
    <property type="entry name" value="ASD1_cat"/>
</dbReference>
<protein>
    <recommendedName>
        <fullName evidence="5">non-reducing end alpha-L-arabinofuranosidase</fullName>
        <ecNumber evidence="5">3.2.1.55</ecNumber>
    </recommendedName>
</protein>
<dbReference type="Proteomes" id="UP000339690">
    <property type="component" value="Chromosome"/>
</dbReference>
<sequence length="498" mass="57107">MTKETKVEVNPRRVLSSGNSMLYGHFIEQFHRQIYGGIFDPDSPLSDEQGFRQDVLDALKNIGTPIVRWPGGCFVSNYHWEDGVGKREPFFDKAWRVEEPNLFGTDEFVAFCRLIGAEPYICTNAGTGTAEEMSNWVEYCNLKEEGKYAKMRQENGLKEPFNVKYWSIGNENYGNWEIGAKDQKEWARLVLESAKMMKRVDPTIELLAASISDLDWNINLLKEAGDFLDWISIHGYWDRLHEVDNPSPYETCMIHTLEIEEQILKTKHILGSLGYLNKIKIAFDEWNLRGWHHPNVHRGDWMADDIITSRDRNDINSTYTMADAVFNACFLNTCLKHSDVIGMANFAPVINTRGAIFTHEDGLVLRSTYYVFELYTKCMGDKIVDTWTSQNDFFEVKHGGKTYHVPSLDVIATTREGSENVRIAIINRHPNEKRVINIKNNIQFENGTVYSIIGSSKDAYNDIDQLDNCKTVQHTVKVNAYEAAVEVEPHSVNVLVFE</sequence>
<evidence type="ECO:0000313" key="11">
    <source>
        <dbReference type="Proteomes" id="UP000339690"/>
    </source>
</evidence>
<dbReference type="InterPro" id="IPR017853">
    <property type="entry name" value="GH"/>
</dbReference>
<comment type="catalytic activity">
    <reaction evidence="1">
        <text>Hydrolysis of terminal non-reducing alpha-L-arabinofuranoside residues in alpha-L-arabinosides.</text>
        <dbReference type="EC" id="3.2.1.55"/>
    </reaction>
</comment>
<evidence type="ECO:0000256" key="6">
    <source>
        <dbReference type="ARBA" id="ARBA00022801"/>
    </source>
</evidence>
<evidence type="ECO:0000313" key="10">
    <source>
        <dbReference type="EMBL" id="QGH35550.1"/>
    </source>
</evidence>
<dbReference type="InterPro" id="IPR013780">
    <property type="entry name" value="Glyco_hydro_b"/>
</dbReference>
<keyword evidence="6" id="KW-0378">Hydrolase</keyword>